<feature type="region of interest" description="Disordered" evidence="1">
    <location>
        <begin position="434"/>
        <end position="466"/>
    </location>
</feature>
<accession>A0ABR2YPI0</accession>
<dbReference type="EMBL" id="JALJOT010000007">
    <property type="protein sequence ID" value="KAK9908710.1"/>
    <property type="molecule type" value="Genomic_DNA"/>
</dbReference>
<dbReference type="PANTHER" id="PTHR33925:SF1">
    <property type="entry name" value="PROTEIN ACCUMULATION AND REPLICATION OF CHLOROPLASTS 6, CHLOROPLASTIC"/>
    <property type="match status" value="1"/>
</dbReference>
<dbReference type="Proteomes" id="UP001491310">
    <property type="component" value="Unassembled WGS sequence"/>
</dbReference>
<dbReference type="InterPro" id="IPR057137">
    <property type="entry name" value="CDP1-like_a_solenoid_2"/>
</dbReference>
<dbReference type="InterPro" id="IPR044685">
    <property type="entry name" value="CPD1-like"/>
</dbReference>
<gene>
    <name evidence="5" type="ORF">WJX75_001848</name>
</gene>
<evidence type="ECO:0008006" key="7">
    <source>
        <dbReference type="Google" id="ProtNLM"/>
    </source>
</evidence>
<evidence type="ECO:0000259" key="2">
    <source>
        <dbReference type="Pfam" id="PF13355"/>
    </source>
</evidence>
<feature type="domain" description="Plastid division protein CDP1-like 2nd alpha solenoid" evidence="3">
    <location>
        <begin position="231"/>
        <end position="392"/>
    </location>
</feature>
<evidence type="ECO:0000313" key="6">
    <source>
        <dbReference type="Proteomes" id="UP001491310"/>
    </source>
</evidence>
<dbReference type="Pfam" id="PF25515">
    <property type="entry name" value="Arm_PDR"/>
    <property type="match status" value="1"/>
</dbReference>
<evidence type="ECO:0000259" key="4">
    <source>
        <dbReference type="Pfam" id="PF25515"/>
    </source>
</evidence>
<organism evidence="5 6">
    <name type="scientific">Coccomyxa subellipsoidea</name>
    <dbReference type="NCBI Taxonomy" id="248742"/>
    <lineage>
        <taxon>Eukaryota</taxon>
        <taxon>Viridiplantae</taxon>
        <taxon>Chlorophyta</taxon>
        <taxon>core chlorophytes</taxon>
        <taxon>Trebouxiophyceae</taxon>
        <taxon>Trebouxiophyceae incertae sedis</taxon>
        <taxon>Coccomyxaceae</taxon>
        <taxon>Coccomyxa</taxon>
    </lineage>
</organism>
<evidence type="ECO:0000313" key="5">
    <source>
        <dbReference type="EMBL" id="KAK9908710.1"/>
    </source>
</evidence>
<comment type="caution">
    <text evidence="5">The sequence shown here is derived from an EMBL/GenBank/DDBJ whole genome shotgun (WGS) entry which is preliminary data.</text>
</comment>
<reference evidence="5 6" key="1">
    <citation type="journal article" date="2024" name="Nat. Commun.">
        <title>Phylogenomics reveals the evolutionary origins of lichenization in chlorophyte algae.</title>
        <authorList>
            <person name="Puginier C."/>
            <person name="Libourel C."/>
            <person name="Otte J."/>
            <person name="Skaloud P."/>
            <person name="Haon M."/>
            <person name="Grisel S."/>
            <person name="Petersen M."/>
            <person name="Berrin J.G."/>
            <person name="Delaux P.M."/>
            <person name="Dal Grande F."/>
            <person name="Keller J."/>
        </authorList>
    </citation>
    <scope>NUCLEOTIDE SEQUENCE [LARGE SCALE GENOMIC DNA]</scope>
    <source>
        <strain evidence="5 6">SAG 216-7</strain>
    </source>
</reference>
<feature type="domain" description="Plastid division protein CDP1-like 1st alpha solenoid" evidence="4">
    <location>
        <begin position="72"/>
        <end position="206"/>
    </location>
</feature>
<name>A0ABR2YPI0_9CHLO</name>
<keyword evidence="6" id="KW-1185">Reference proteome</keyword>
<feature type="domain" description="Plastid division protein CDP1-like IMS" evidence="2">
    <location>
        <begin position="695"/>
        <end position="809"/>
    </location>
</feature>
<sequence length="816" mass="88006">MLPMDAYRVLGVNRAASRETCLKASEKLLSEVADVGYTQEMILSRALVLEATTNVLMDYTARRAYDRSLQIEIPYTHLPGAFALMQEAGDVQPVIRWAKTWLEDNGMDRRAKDVALTAALAHCDLAAYWLEEKGKDKVRESSALLKAALDILQQYRAALELQADITAAHEELQAQVALELVGLELSAAEERSVGLDALPGVLWQEGLPVQRFPRLKLDRANYLQQLRKLTTSAEQVALYGSAPSMEAIPVKERYTAAVACIAEGVAARKPALISTAHRYLTSCQEAAPALGEEAVDVRVELAVCKLLLGRRQEAEAELCLYPDAPQPPDRAVQDFILGQVGEDGDLLPGLVALAQSWLDDVAFGSFRRSSSKPADLDSWFANTQVTLYLKSRGVVDGVLGKLGGTGSLVGRGARMLRGGAVSAAKASWRAVKGLVPERSSATDEEPSLGEDEHGREAETESPSTAIEAAALPPLDLTSERAAVSTAARPHAPDSSFRATENVLAGPAVEEEADIRHSTSKLRRAIAASANVMSPPVPPPLQDVELDAAKEESVGALVRRYTVEPVAAAAGSMRAGVVGGSAREPRADSDDGVVEAWGAASSIPPLEPSGPAMLPLDIERDMWQSFAAVRQRRAIRLAKFTLGLAVFAVGIVWWRKPETLRPSNIAAAVTAPGRAAVGWVQETLIPPGPPLAVEEASSLVLRWQATKASALGGDHDVASLDGILGERMLQAWKLRADALRKDQRHWRYDLREVTIDRVETSRDGKRALVEATLTEGGELLAADGGVIDSYRATFTQEYEMRLCGGRGWRLVASKLVF</sequence>
<dbReference type="Pfam" id="PF23468">
    <property type="entry name" value="ARC6"/>
    <property type="match status" value="1"/>
</dbReference>
<evidence type="ECO:0000256" key="1">
    <source>
        <dbReference type="SAM" id="MobiDB-lite"/>
    </source>
</evidence>
<evidence type="ECO:0000259" key="3">
    <source>
        <dbReference type="Pfam" id="PF23468"/>
    </source>
</evidence>
<dbReference type="InterPro" id="IPR058032">
    <property type="entry name" value="CDP1-like_a_solenoid_1"/>
</dbReference>
<dbReference type="PANTHER" id="PTHR33925">
    <property type="entry name" value="PLASTID DIVISION PROTEIN CDP1, CHLOROPLASTIC-RELATED"/>
    <property type="match status" value="1"/>
</dbReference>
<proteinExistence type="predicted"/>
<dbReference type="Pfam" id="PF13355">
    <property type="entry name" value="ARC6-like_IMS"/>
    <property type="match status" value="1"/>
</dbReference>
<dbReference type="InterPro" id="IPR025344">
    <property type="entry name" value="CDP1-like_IMS"/>
</dbReference>
<protein>
    <recommendedName>
        <fullName evidence="7">ARC6 IMS domain-containing protein</fullName>
    </recommendedName>
</protein>